<dbReference type="Proteomes" id="UP000046784">
    <property type="component" value="Unassembled WGS sequence"/>
</dbReference>
<proteinExistence type="predicted"/>
<reference evidence="1 2" key="1">
    <citation type="submission" date="2015-03" db="EMBL/GenBank/DDBJ databases">
        <authorList>
            <consortium name="Pathogen Informatics"/>
            <person name="Murphy D."/>
        </authorList>
    </citation>
    <scope>NUCLEOTIDE SEQUENCE [LARGE SCALE GENOMIC DNA]</scope>
    <source>
        <strain evidence="1 2">3400/83</strain>
    </source>
</reference>
<name>A0AAI8ZQV6_YERFR</name>
<accession>A0AAI8ZQV6</accession>
<protein>
    <submittedName>
        <fullName evidence="1">Hemin uptake protein</fullName>
    </submittedName>
</protein>
<evidence type="ECO:0000313" key="2">
    <source>
        <dbReference type="Proteomes" id="UP000046784"/>
    </source>
</evidence>
<evidence type="ECO:0000313" key="1">
    <source>
        <dbReference type="EMBL" id="CFQ99776.1"/>
    </source>
</evidence>
<dbReference type="Pfam" id="PF10636">
    <property type="entry name" value="hemP"/>
    <property type="match status" value="1"/>
</dbReference>
<organism evidence="1 2">
    <name type="scientific">Yersinia frederiksenii</name>
    <dbReference type="NCBI Taxonomy" id="29484"/>
    <lineage>
        <taxon>Bacteria</taxon>
        <taxon>Pseudomonadati</taxon>
        <taxon>Pseudomonadota</taxon>
        <taxon>Gammaproteobacteria</taxon>
        <taxon>Enterobacterales</taxon>
        <taxon>Yersiniaceae</taxon>
        <taxon>Yersinia</taxon>
    </lineage>
</organism>
<sequence length="63" mass="6952">MDKKLTKAPMLNDESAVEQPTVSKPLSVTSMQLLGKHGVAFIIHQGESYQLRQTKSGKLILTK</sequence>
<dbReference type="EMBL" id="CGCB01000010">
    <property type="protein sequence ID" value="CFQ99776.1"/>
    <property type="molecule type" value="Genomic_DNA"/>
</dbReference>
<dbReference type="RefSeq" id="WP_057644167.1">
    <property type="nucleotide sequence ID" value="NZ_CABMMF010000010.1"/>
</dbReference>
<dbReference type="Gene3D" id="2.10.70.10">
    <property type="entry name" value="Complement Module, domain 1"/>
    <property type="match status" value="1"/>
</dbReference>
<dbReference type="InterPro" id="IPR019600">
    <property type="entry name" value="Hemin_uptake_protein_HemP"/>
</dbReference>
<dbReference type="AlphaFoldDB" id="A0AAI8ZQV6"/>
<comment type="caution">
    <text evidence="1">The sequence shown here is derived from an EMBL/GenBank/DDBJ whole genome shotgun (WGS) entry which is preliminary data.</text>
</comment>
<gene>
    <name evidence="1" type="primary">hemP</name>
    <name evidence="1" type="ORF">ERS008524_02000</name>
</gene>